<dbReference type="PROSITE" id="PS50935">
    <property type="entry name" value="SSB"/>
    <property type="match status" value="1"/>
</dbReference>
<dbReference type="AlphaFoldDB" id="A0A433UL63"/>
<accession>A0A433UL63</accession>
<dbReference type="HAMAP" id="MF_00984">
    <property type="entry name" value="SSB"/>
    <property type="match status" value="1"/>
</dbReference>
<dbReference type="GO" id="GO:0003697">
    <property type="term" value="F:single-stranded DNA binding"/>
    <property type="evidence" value="ECO:0007669"/>
    <property type="project" value="UniProtKB-UniRule"/>
</dbReference>
<dbReference type="Pfam" id="PF00436">
    <property type="entry name" value="SSB"/>
    <property type="match status" value="1"/>
</dbReference>
<dbReference type="PANTHER" id="PTHR10302:SF0">
    <property type="entry name" value="SINGLE-STRANDED DNA-BINDING PROTEIN, MITOCHONDRIAL"/>
    <property type="match status" value="1"/>
</dbReference>
<keyword evidence="5" id="KW-1185">Reference proteome</keyword>
<dbReference type="InterPro" id="IPR000424">
    <property type="entry name" value="Primosome_PriB/ssb"/>
</dbReference>
<organism evidence="4 5">
    <name type="scientific">Trichormus variabilis SAG 1403-4b</name>
    <dbReference type="NCBI Taxonomy" id="447716"/>
    <lineage>
        <taxon>Bacteria</taxon>
        <taxon>Bacillati</taxon>
        <taxon>Cyanobacteriota</taxon>
        <taxon>Cyanophyceae</taxon>
        <taxon>Nostocales</taxon>
        <taxon>Nostocaceae</taxon>
        <taxon>Trichormus</taxon>
    </lineage>
</organism>
<dbReference type="CDD" id="cd04496">
    <property type="entry name" value="SSB_OBF"/>
    <property type="match status" value="1"/>
</dbReference>
<comment type="caution">
    <text evidence="4">The sequence shown here is derived from an EMBL/GenBank/DDBJ whole genome shotgun (WGS) entry which is preliminary data.</text>
</comment>
<evidence type="ECO:0000313" key="5">
    <source>
        <dbReference type="Proteomes" id="UP000276103"/>
    </source>
</evidence>
<name>A0A433UL63_ANAVA</name>
<dbReference type="NCBIfam" id="TIGR00621">
    <property type="entry name" value="ssb"/>
    <property type="match status" value="1"/>
</dbReference>
<sequence>MTQQYINKVDLVGRVGQTPEIRYFESGAMKTSLTLAVKPPYRSETPLWFDLELWGNIAQVAADWVQKGSTIGITGEIVFDRWIDKNTNEPRQKPIIRVNNLELISSAQRKDSNEIGEDQDSIINANF</sequence>
<dbReference type="PANTHER" id="PTHR10302">
    <property type="entry name" value="SINGLE-STRANDED DNA-BINDING PROTEIN"/>
    <property type="match status" value="1"/>
</dbReference>
<comment type="caution">
    <text evidence="2">Lacks conserved residue(s) required for the propagation of feature annotation.</text>
</comment>
<reference evidence="4 5" key="1">
    <citation type="journal article" date="2019" name="Genome Biol. Evol.">
        <title>Day and night: Metabolic profiles and evolutionary relationships of six axenic non-marine cyanobacteria.</title>
        <authorList>
            <person name="Will S.E."/>
            <person name="Henke P."/>
            <person name="Boedeker C."/>
            <person name="Huang S."/>
            <person name="Brinkmann H."/>
            <person name="Rohde M."/>
            <person name="Jarek M."/>
            <person name="Friedl T."/>
            <person name="Seufert S."/>
            <person name="Schumacher M."/>
            <person name="Overmann J."/>
            <person name="Neumann-Schaal M."/>
            <person name="Petersen J."/>
        </authorList>
    </citation>
    <scope>NUCLEOTIDE SEQUENCE [LARGE SCALE GENOMIC DNA]</scope>
    <source>
        <strain evidence="4 5">SAG 1403-4b</strain>
    </source>
</reference>
<dbReference type="GO" id="GO:0009295">
    <property type="term" value="C:nucleoid"/>
    <property type="evidence" value="ECO:0007669"/>
    <property type="project" value="TreeGrafter"/>
</dbReference>
<dbReference type="PIRSF" id="PIRSF002070">
    <property type="entry name" value="SSB"/>
    <property type="match status" value="1"/>
</dbReference>
<dbReference type="Gene3D" id="2.40.50.140">
    <property type="entry name" value="Nucleic acid-binding proteins"/>
    <property type="match status" value="1"/>
</dbReference>
<dbReference type="EMBL" id="RSCM01000013">
    <property type="protein sequence ID" value="RUS94542.1"/>
    <property type="molecule type" value="Genomic_DNA"/>
</dbReference>
<dbReference type="InterPro" id="IPR012340">
    <property type="entry name" value="NA-bd_OB-fold"/>
</dbReference>
<dbReference type="InterPro" id="IPR011344">
    <property type="entry name" value="ssDNA-bd"/>
</dbReference>
<evidence type="ECO:0000256" key="2">
    <source>
        <dbReference type="HAMAP-Rule" id="MF_00984"/>
    </source>
</evidence>
<evidence type="ECO:0000313" key="4">
    <source>
        <dbReference type="EMBL" id="RUS94542.1"/>
    </source>
</evidence>
<keyword evidence="1 2" id="KW-0238">DNA-binding</keyword>
<protein>
    <recommendedName>
        <fullName evidence="2 3">Single-stranded DNA-binding protein</fullName>
        <shortName evidence="2">SSB</shortName>
    </recommendedName>
</protein>
<dbReference type="OrthoDB" id="9809878at2"/>
<dbReference type="GO" id="GO:0006260">
    <property type="term" value="P:DNA replication"/>
    <property type="evidence" value="ECO:0007669"/>
    <property type="project" value="InterPro"/>
</dbReference>
<dbReference type="Proteomes" id="UP000276103">
    <property type="component" value="Unassembled WGS sequence"/>
</dbReference>
<evidence type="ECO:0000256" key="3">
    <source>
        <dbReference type="PIRNR" id="PIRNR002070"/>
    </source>
</evidence>
<proteinExistence type="inferred from homology"/>
<evidence type="ECO:0000256" key="1">
    <source>
        <dbReference type="ARBA" id="ARBA00023125"/>
    </source>
</evidence>
<gene>
    <name evidence="4" type="primary">ssb</name>
    <name evidence="4" type="ORF">DSM107003_36710</name>
</gene>
<dbReference type="RefSeq" id="WP_127055529.1">
    <property type="nucleotide sequence ID" value="NZ_RSCM01000013.1"/>
</dbReference>
<comment type="subunit">
    <text evidence="2">Homotetramer.</text>
</comment>
<dbReference type="SUPFAM" id="SSF50249">
    <property type="entry name" value="Nucleic acid-binding proteins"/>
    <property type="match status" value="1"/>
</dbReference>